<comment type="caution">
    <text evidence="2">The sequence shown here is derived from an EMBL/GenBank/DDBJ whole genome shotgun (WGS) entry which is preliminary data.</text>
</comment>
<organism evidence="2 3">
    <name type="scientific">Rossellomorea vietnamensis</name>
    <dbReference type="NCBI Taxonomy" id="218284"/>
    <lineage>
        <taxon>Bacteria</taxon>
        <taxon>Bacillati</taxon>
        <taxon>Bacillota</taxon>
        <taxon>Bacilli</taxon>
        <taxon>Bacillales</taxon>
        <taxon>Bacillaceae</taxon>
        <taxon>Rossellomorea</taxon>
    </lineage>
</organism>
<dbReference type="AlphaFoldDB" id="A0A5D4KJT4"/>
<dbReference type="RefSeq" id="WP_148945112.1">
    <property type="nucleotide sequence ID" value="NZ_VTEH01000001.1"/>
</dbReference>
<feature type="transmembrane region" description="Helical" evidence="1">
    <location>
        <begin position="32"/>
        <end position="50"/>
    </location>
</feature>
<accession>A0A5D4KJT4</accession>
<proteinExistence type="predicted"/>
<sequence length="105" mass="11868">MTGNLLWNFWFAIFGFSLYFFVAFSNGAPTKVLWGSILTAASFFGLMYLIRMLLRIGMDEGAPKVGIVKGEILEEQITQEAVTAERTEYDDQEIAAVIQTFLKEE</sequence>
<gene>
    <name evidence="2" type="ORF">FZC79_01420</name>
</gene>
<reference evidence="2 3" key="1">
    <citation type="submission" date="2019-08" db="EMBL/GenBank/DDBJ databases">
        <title>Bacillus genomes from the desert of Cuatro Cienegas, Coahuila.</title>
        <authorList>
            <person name="Olmedo-Alvarez G."/>
        </authorList>
    </citation>
    <scope>NUCLEOTIDE SEQUENCE [LARGE SCALE GENOMIC DNA]</scope>
    <source>
        <strain evidence="2 3">CH40_1T</strain>
    </source>
</reference>
<dbReference type="EMBL" id="VTEH01000001">
    <property type="protein sequence ID" value="TYR77502.1"/>
    <property type="molecule type" value="Genomic_DNA"/>
</dbReference>
<keyword evidence="1" id="KW-0472">Membrane</keyword>
<keyword evidence="1" id="KW-0812">Transmembrane</keyword>
<evidence type="ECO:0000313" key="3">
    <source>
        <dbReference type="Proteomes" id="UP000323317"/>
    </source>
</evidence>
<evidence type="ECO:0000256" key="1">
    <source>
        <dbReference type="SAM" id="Phobius"/>
    </source>
</evidence>
<protein>
    <submittedName>
        <fullName evidence="2">Uncharacterized protein</fullName>
    </submittedName>
</protein>
<dbReference type="Proteomes" id="UP000323317">
    <property type="component" value="Unassembled WGS sequence"/>
</dbReference>
<feature type="transmembrane region" description="Helical" evidence="1">
    <location>
        <begin position="7"/>
        <end position="26"/>
    </location>
</feature>
<keyword evidence="1" id="KW-1133">Transmembrane helix</keyword>
<name>A0A5D4KJT4_9BACI</name>
<evidence type="ECO:0000313" key="2">
    <source>
        <dbReference type="EMBL" id="TYR77502.1"/>
    </source>
</evidence>